<dbReference type="EMBL" id="JACIJS010000003">
    <property type="protein sequence ID" value="MBB5514982.1"/>
    <property type="molecule type" value="Genomic_DNA"/>
</dbReference>
<feature type="domain" description="T6SS Phospholipase effector Tle1-like catalytic" evidence="1">
    <location>
        <begin position="7"/>
        <end position="257"/>
    </location>
</feature>
<keyword evidence="3" id="KW-1185">Reference proteome</keyword>
<dbReference type="InterPro" id="IPR029058">
    <property type="entry name" value="AB_hydrolase_fold"/>
</dbReference>
<proteinExistence type="predicted"/>
<dbReference type="AlphaFoldDB" id="A0A840WMV0"/>
<organism evidence="2 3">
    <name type="scientific">Rubricella aquisinus</name>
    <dbReference type="NCBI Taxonomy" id="2028108"/>
    <lineage>
        <taxon>Bacteria</taxon>
        <taxon>Pseudomonadati</taxon>
        <taxon>Pseudomonadota</taxon>
        <taxon>Alphaproteobacteria</taxon>
        <taxon>Rhodobacterales</taxon>
        <taxon>Paracoccaceae</taxon>
        <taxon>Rubricella</taxon>
    </lineage>
</organism>
<dbReference type="RefSeq" id="WP_184009151.1">
    <property type="nucleotide sequence ID" value="NZ_JACIJS010000003.1"/>
</dbReference>
<evidence type="ECO:0000313" key="3">
    <source>
        <dbReference type="Proteomes" id="UP000553766"/>
    </source>
</evidence>
<gene>
    <name evidence="2" type="ORF">FHS89_000992</name>
</gene>
<evidence type="ECO:0000259" key="1">
    <source>
        <dbReference type="Pfam" id="PF09994"/>
    </source>
</evidence>
<reference evidence="2 3" key="1">
    <citation type="submission" date="2020-08" db="EMBL/GenBank/DDBJ databases">
        <title>Genomic Encyclopedia of Type Strains, Phase IV (KMG-IV): sequencing the most valuable type-strain genomes for metagenomic binning, comparative biology and taxonomic classification.</title>
        <authorList>
            <person name="Goeker M."/>
        </authorList>
    </citation>
    <scope>NUCLEOTIDE SEQUENCE [LARGE SCALE GENOMIC DNA]</scope>
    <source>
        <strain evidence="2 3">DSM 103377</strain>
    </source>
</reference>
<dbReference type="InterPro" id="IPR018712">
    <property type="entry name" value="Tle1-like_cat"/>
</dbReference>
<dbReference type="Proteomes" id="UP000553766">
    <property type="component" value="Unassembled WGS sequence"/>
</dbReference>
<dbReference type="PANTHER" id="PTHR33840:SF1">
    <property type="entry name" value="TLE1 PHOSPHOLIPASE DOMAIN-CONTAINING PROTEIN"/>
    <property type="match status" value="1"/>
</dbReference>
<name>A0A840WMV0_9RHOB</name>
<evidence type="ECO:0000313" key="2">
    <source>
        <dbReference type="EMBL" id="MBB5514982.1"/>
    </source>
</evidence>
<dbReference type="SUPFAM" id="SSF53474">
    <property type="entry name" value="alpha/beta-Hydrolases"/>
    <property type="match status" value="1"/>
</dbReference>
<dbReference type="Pfam" id="PF09994">
    <property type="entry name" value="T6SS_Tle1-like_cat"/>
    <property type="match status" value="1"/>
</dbReference>
<dbReference type="PANTHER" id="PTHR33840">
    <property type="match status" value="1"/>
</dbReference>
<sequence>MPDRPSRTHIFLIDGTFSRLDEGRETNVGLTYRLLEEVGPVMEQTVGYHPGVQGRGLRKWIDAAAGIGINDAMIAAYATLASRYRPGDRIVLMGFSRGAYAVRSVGGWIGRLGLLKAQHATERRVRRAFRHYEGVRLSAAGRAFADKFCHQDVCIEMIGVWDTVAALGLPYPVINRLAPMATEFHDHMIGRNVRHAFQALAIDETRVAYEPVCWDPSADWPGVMEQVWFPGAHADVGGHDTRGARGLSNIPLVWMLERLSACGVTLPDDWRSRFPEDATAPAVGNIRGHGWVFFFRTPRLVRQTAREHIHDAVFTRMRFLRRYRPKAEVSGEGRGSHLRPERPAP</sequence>
<accession>A0A840WMV0</accession>
<protein>
    <submittedName>
        <fullName evidence="2">Uncharacterized protein (DUF2235 family)</fullName>
    </submittedName>
</protein>
<comment type="caution">
    <text evidence="2">The sequence shown here is derived from an EMBL/GenBank/DDBJ whole genome shotgun (WGS) entry which is preliminary data.</text>
</comment>